<proteinExistence type="predicted"/>
<feature type="domain" description="Reverse transcriptase" evidence="1">
    <location>
        <begin position="17"/>
        <end position="121"/>
    </location>
</feature>
<sequence length="139" mass="15957">MCGRLTSEGIHLLRRIMEKYRERNRNLHMVFIALENVYDNIPCKAIWRSLESRRVLGKYIMSTTCVMNHVGDTVVPVEMGIQYGSTISPYIFALILDEMSKRLVPWCVLFANDIVLVVESKIGLIFECPVGHLEVEVGR</sequence>
<dbReference type="InterPro" id="IPR000477">
    <property type="entry name" value="RT_dom"/>
</dbReference>
<evidence type="ECO:0000313" key="2">
    <source>
        <dbReference type="EMBL" id="KAJ0198265.1"/>
    </source>
</evidence>
<dbReference type="Proteomes" id="UP000235145">
    <property type="component" value="Unassembled WGS sequence"/>
</dbReference>
<comment type="caution">
    <text evidence="2">The sequence shown here is derived from an EMBL/GenBank/DDBJ whole genome shotgun (WGS) entry which is preliminary data.</text>
</comment>
<dbReference type="Pfam" id="PF00078">
    <property type="entry name" value="RVT_1"/>
    <property type="match status" value="1"/>
</dbReference>
<dbReference type="AlphaFoldDB" id="A0A9R1X2K3"/>
<evidence type="ECO:0000259" key="1">
    <source>
        <dbReference type="Pfam" id="PF00078"/>
    </source>
</evidence>
<accession>A0A9R1X2K3</accession>
<name>A0A9R1X2K3_LACSA</name>
<dbReference type="EMBL" id="NBSK02000007">
    <property type="protein sequence ID" value="KAJ0198265.1"/>
    <property type="molecule type" value="Genomic_DNA"/>
</dbReference>
<keyword evidence="3" id="KW-1185">Reference proteome</keyword>
<organism evidence="2 3">
    <name type="scientific">Lactuca sativa</name>
    <name type="common">Garden lettuce</name>
    <dbReference type="NCBI Taxonomy" id="4236"/>
    <lineage>
        <taxon>Eukaryota</taxon>
        <taxon>Viridiplantae</taxon>
        <taxon>Streptophyta</taxon>
        <taxon>Embryophyta</taxon>
        <taxon>Tracheophyta</taxon>
        <taxon>Spermatophyta</taxon>
        <taxon>Magnoliopsida</taxon>
        <taxon>eudicotyledons</taxon>
        <taxon>Gunneridae</taxon>
        <taxon>Pentapetalae</taxon>
        <taxon>asterids</taxon>
        <taxon>campanulids</taxon>
        <taxon>Asterales</taxon>
        <taxon>Asteraceae</taxon>
        <taxon>Cichorioideae</taxon>
        <taxon>Cichorieae</taxon>
        <taxon>Lactucinae</taxon>
        <taxon>Lactuca</taxon>
    </lineage>
</organism>
<reference evidence="2 3" key="1">
    <citation type="journal article" date="2017" name="Nat. Commun.">
        <title>Genome assembly with in vitro proximity ligation data and whole-genome triplication in lettuce.</title>
        <authorList>
            <person name="Reyes-Chin-Wo S."/>
            <person name="Wang Z."/>
            <person name="Yang X."/>
            <person name="Kozik A."/>
            <person name="Arikit S."/>
            <person name="Song C."/>
            <person name="Xia L."/>
            <person name="Froenicke L."/>
            <person name="Lavelle D.O."/>
            <person name="Truco M.J."/>
            <person name="Xia R."/>
            <person name="Zhu S."/>
            <person name="Xu C."/>
            <person name="Xu H."/>
            <person name="Xu X."/>
            <person name="Cox K."/>
            <person name="Korf I."/>
            <person name="Meyers B.C."/>
            <person name="Michelmore R.W."/>
        </authorList>
    </citation>
    <scope>NUCLEOTIDE SEQUENCE [LARGE SCALE GENOMIC DNA]</scope>
    <source>
        <strain evidence="3">cv. Salinas</strain>
        <tissue evidence="2">Seedlings</tissue>
    </source>
</reference>
<evidence type="ECO:0000313" key="3">
    <source>
        <dbReference type="Proteomes" id="UP000235145"/>
    </source>
</evidence>
<protein>
    <recommendedName>
        <fullName evidence="1">Reverse transcriptase domain-containing protein</fullName>
    </recommendedName>
</protein>
<gene>
    <name evidence="2" type="ORF">LSAT_V11C700355000</name>
</gene>